<accession>A0A2K1Y3E1</accession>
<sequence length="78" mass="9327">MIWALIQHTCFSLQGNKRHVEQVTNQHYTNLLVSTAILSSFSLRRKYPLTCKFYLQHACLSQKHLFLLFWADKERFLI</sequence>
<name>A0A2K1Y3E1_POPTR</name>
<evidence type="ECO:0000313" key="2">
    <source>
        <dbReference type="Proteomes" id="UP000006729"/>
    </source>
</evidence>
<dbReference type="AlphaFoldDB" id="A0A2K1Y3E1"/>
<organism evidence="1 2">
    <name type="scientific">Populus trichocarpa</name>
    <name type="common">Western balsam poplar</name>
    <name type="synonym">Populus balsamifera subsp. trichocarpa</name>
    <dbReference type="NCBI Taxonomy" id="3694"/>
    <lineage>
        <taxon>Eukaryota</taxon>
        <taxon>Viridiplantae</taxon>
        <taxon>Streptophyta</taxon>
        <taxon>Embryophyta</taxon>
        <taxon>Tracheophyta</taxon>
        <taxon>Spermatophyta</taxon>
        <taxon>Magnoliopsida</taxon>
        <taxon>eudicotyledons</taxon>
        <taxon>Gunneridae</taxon>
        <taxon>Pentapetalae</taxon>
        <taxon>rosids</taxon>
        <taxon>fabids</taxon>
        <taxon>Malpighiales</taxon>
        <taxon>Salicaceae</taxon>
        <taxon>Saliceae</taxon>
        <taxon>Populus</taxon>
    </lineage>
</organism>
<dbReference type="InParanoid" id="A0A2K1Y3E1"/>
<proteinExistence type="predicted"/>
<reference evidence="1 2" key="1">
    <citation type="journal article" date="2006" name="Science">
        <title>The genome of black cottonwood, Populus trichocarpa (Torr. &amp; Gray).</title>
        <authorList>
            <person name="Tuskan G.A."/>
            <person name="Difazio S."/>
            <person name="Jansson S."/>
            <person name="Bohlmann J."/>
            <person name="Grigoriev I."/>
            <person name="Hellsten U."/>
            <person name="Putnam N."/>
            <person name="Ralph S."/>
            <person name="Rombauts S."/>
            <person name="Salamov A."/>
            <person name="Schein J."/>
            <person name="Sterck L."/>
            <person name="Aerts A."/>
            <person name="Bhalerao R.R."/>
            <person name="Bhalerao R.P."/>
            <person name="Blaudez D."/>
            <person name="Boerjan W."/>
            <person name="Brun A."/>
            <person name="Brunner A."/>
            <person name="Busov V."/>
            <person name="Campbell M."/>
            <person name="Carlson J."/>
            <person name="Chalot M."/>
            <person name="Chapman J."/>
            <person name="Chen G.L."/>
            <person name="Cooper D."/>
            <person name="Coutinho P.M."/>
            <person name="Couturier J."/>
            <person name="Covert S."/>
            <person name="Cronk Q."/>
            <person name="Cunningham R."/>
            <person name="Davis J."/>
            <person name="Degroeve S."/>
            <person name="Dejardin A."/>
            <person name="Depamphilis C."/>
            <person name="Detter J."/>
            <person name="Dirks B."/>
            <person name="Dubchak I."/>
            <person name="Duplessis S."/>
            <person name="Ehlting J."/>
            <person name="Ellis B."/>
            <person name="Gendler K."/>
            <person name="Goodstein D."/>
            <person name="Gribskov M."/>
            <person name="Grimwood J."/>
            <person name="Groover A."/>
            <person name="Gunter L."/>
            <person name="Hamberger B."/>
            <person name="Heinze B."/>
            <person name="Helariutta Y."/>
            <person name="Henrissat B."/>
            <person name="Holligan D."/>
            <person name="Holt R."/>
            <person name="Huang W."/>
            <person name="Islam-Faridi N."/>
            <person name="Jones S."/>
            <person name="Jones-Rhoades M."/>
            <person name="Jorgensen R."/>
            <person name="Joshi C."/>
            <person name="Kangasjarvi J."/>
            <person name="Karlsson J."/>
            <person name="Kelleher C."/>
            <person name="Kirkpatrick R."/>
            <person name="Kirst M."/>
            <person name="Kohler A."/>
            <person name="Kalluri U."/>
            <person name="Larimer F."/>
            <person name="Leebens-Mack J."/>
            <person name="Leple J.C."/>
            <person name="Locascio P."/>
            <person name="Lou Y."/>
            <person name="Lucas S."/>
            <person name="Martin F."/>
            <person name="Montanini B."/>
            <person name="Napoli C."/>
            <person name="Nelson D.R."/>
            <person name="Nelson C."/>
            <person name="Nieminen K."/>
            <person name="Nilsson O."/>
            <person name="Pereda V."/>
            <person name="Peter G."/>
            <person name="Philippe R."/>
            <person name="Pilate G."/>
            <person name="Poliakov A."/>
            <person name="Razumovskaya J."/>
            <person name="Richardson P."/>
            <person name="Rinaldi C."/>
            <person name="Ritland K."/>
            <person name="Rouze P."/>
            <person name="Ryaboy D."/>
            <person name="Schmutz J."/>
            <person name="Schrader J."/>
            <person name="Segerman B."/>
            <person name="Shin H."/>
            <person name="Siddiqui A."/>
            <person name="Sterky F."/>
            <person name="Terry A."/>
            <person name="Tsai C.J."/>
            <person name="Uberbacher E."/>
            <person name="Unneberg P."/>
            <person name="Vahala J."/>
            <person name="Wall K."/>
            <person name="Wessler S."/>
            <person name="Yang G."/>
            <person name="Yin T."/>
            <person name="Douglas C."/>
            <person name="Marra M."/>
            <person name="Sandberg G."/>
            <person name="Van de Peer Y."/>
            <person name="Rokhsar D."/>
        </authorList>
    </citation>
    <scope>NUCLEOTIDE SEQUENCE [LARGE SCALE GENOMIC DNA]</scope>
    <source>
        <strain evidence="2">cv. Nisqually</strain>
    </source>
</reference>
<gene>
    <name evidence="1" type="ORF">POPTR_013G093200</name>
</gene>
<dbReference type="EMBL" id="CM009302">
    <property type="protein sequence ID" value="PNT07551.1"/>
    <property type="molecule type" value="Genomic_DNA"/>
</dbReference>
<keyword evidence="2" id="KW-1185">Reference proteome</keyword>
<dbReference type="ExpressionAtlas" id="A0A2K1Y3E1">
    <property type="expression patterns" value="baseline"/>
</dbReference>
<protein>
    <submittedName>
        <fullName evidence="1">Uncharacterized protein</fullName>
    </submittedName>
</protein>
<evidence type="ECO:0000313" key="1">
    <source>
        <dbReference type="EMBL" id="PNT07551.1"/>
    </source>
</evidence>
<dbReference type="Proteomes" id="UP000006729">
    <property type="component" value="Chromosome 13"/>
</dbReference>